<sequence>MADASKNRAPRRPIIYGQPKLSFQIGCEVKEHVVSPGNHVMFGSLKSSSIRIENVLDLGYLESQGGDSIIAVIHSRYDLNPDDNVPEIDLDICPHNVEVDIKIEHLCPLGVRQGLIKSRHALKGDRLSMYHGNKIHLDADGFSTTFTVDLSALSATQPNTVVPSSDIRETTPALLPPTESASFVKETPATSRVVDIEMESETDDENPSHGISQDAPTIATKKSLEGSQSPSKALSPSIFGAPKPASAKKATYGKYTGRTIAESNEDEIAMEEAEAQSAFEPVSLKGKKRPANDMEGDEEDKMPAKRARQIWPTVKAEQSKAKPETKPETGRGRGRGRGRGSRGGRGGGGRASVSAATEEASSEDSEDLDNIPQPKKKQTNKPKRKAAADVQAESIETAQSDGTEQHLQSSARSSQRMKTKATKPVVVFSKSDVASEKSSGKWLKANVTIVEDVTDQVDFLCIGDGKISTTPKLLTAMLLQKPIISDEWLKACLKANQVVLYEQFFAKDKAGEKSWDISQKWSQGNSCVNLAELKSQTLFFTPAQQKSYGTGGYSTISDLAKLLGFKNIKSFTVGPNEKMSNSIIIGMAEKDQDAHKLHERGFTIHSKEFLTATILRGELDLDIHVITPQASPAAKRGRPKKK</sequence>
<keyword evidence="4" id="KW-1185">Reference proteome</keyword>
<feature type="compositionally biased region" description="Polar residues" evidence="1">
    <location>
        <begin position="225"/>
        <end position="234"/>
    </location>
</feature>
<dbReference type="SUPFAM" id="SSF52113">
    <property type="entry name" value="BRCT domain"/>
    <property type="match status" value="1"/>
</dbReference>
<organism evidence="3 4">
    <name type="scientific">Microthyrium microscopicum</name>
    <dbReference type="NCBI Taxonomy" id="703497"/>
    <lineage>
        <taxon>Eukaryota</taxon>
        <taxon>Fungi</taxon>
        <taxon>Dikarya</taxon>
        <taxon>Ascomycota</taxon>
        <taxon>Pezizomycotina</taxon>
        <taxon>Dothideomycetes</taxon>
        <taxon>Dothideomycetes incertae sedis</taxon>
        <taxon>Microthyriales</taxon>
        <taxon>Microthyriaceae</taxon>
        <taxon>Microthyrium</taxon>
    </lineage>
</organism>
<dbReference type="InterPro" id="IPR001357">
    <property type="entry name" value="BRCT_dom"/>
</dbReference>
<dbReference type="InterPro" id="IPR036420">
    <property type="entry name" value="BRCT_dom_sf"/>
</dbReference>
<reference evidence="3" key="1">
    <citation type="journal article" date="2020" name="Stud. Mycol.">
        <title>101 Dothideomycetes genomes: a test case for predicting lifestyles and emergence of pathogens.</title>
        <authorList>
            <person name="Haridas S."/>
            <person name="Albert R."/>
            <person name="Binder M."/>
            <person name="Bloem J."/>
            <person name="Labutti K."/>
            <person name="Salamov A."/>
            <person name="Andreopoulos B."/>
            <person name="Baker S."/>
            <person name="Barry K."/>
            <person name="Bills G."/>
            <person name="Bluhm B."/>
            <person name="Cannon C."/>
            <person name="Castanera R."/>
            <person name="Culley D."/>
            <person name="Daum C."/>
            <person name="Ezra D."/>
            <person name="Gonzalez J."/>
            <person name="Henrissat B."/>
            <person name="Kuo A."/>
            <person name="Liang C."/>
            <person name="Lipzen A."/>
            <person name="Lutzoni F."/>
            <person name="Magnuson J."/>
            <person name="Mondo S."/>
            <person name="Nolan M."/>
            <person name="Ohm R."/>
            <person name="Pangilinan J."/>
            <person name="Park H.-J."/>
            <person name="Ramirez L."/>
            <person name="Alfaro M."/>
            <person name="Sun H."/>
            <person name="Tritt A."/>
            <person name="Yoshinaga Y."/>
            <person name="Zwiers L.-H."/>
            <person name="Turgeon B."/>
            <person name="Goodwin S."/>
            <person name="Spatafora J."/>
            <person name="Crous P."/>
            <person name="Grigoriev I."/>
        </authorList>
    </citation>
    <scope>NUCLEOTIDE SEQUENCE</scope>
    <source>
        <strain evidence="3">CBS 115976</strain>
    </source>
</reference>
<dbReference type="OrthoDB" id="342264at2759"/>
<evidence type="ECO:0000313" key="3">
    <source>
        <dbReference type="EMBL" id="KAF2669927.1"/>
    </source>
</evidence>
<feature type="region of interest" description="Disordered" evidence="1">
    <location>
        <begin position="274"/>
        <end position="419"/>
    </location>
</feature>
<feature type="compositionally biased region" description="Basic residues" evidence="1">
    <location>
        <begin position="332"/>
        <end position="342"/>
    </location>
</feature>
<dbReference type="PROSITE" id="PS50172">
    <property type="entry name" value="BRCT"/>
    <property type="match status" value="1"/>
</dbReference>
<accession>A0A6A6UEL4</accession>
<dbReference type="Gene3D" id="3.40.50.10190">
    <property type="entry name" value="BRCT domain"/>
    <property type="match status" value="1"/>
</dbReference>
<gene>
    <name evidence="3" type="ORF">BT63DRAFT_423900</name>
</gene>
<evidence type="ECO:0000256" key="1">
    <source>
        <dbReference type="SAM" id="MobiDB-lite"/>
    </source>
</evidence>
<feature type="region of interest" description="Disordered" evidence="1">
    <location>
        <begin position="160"/>
        <end position="191"/>
    </location>
</feature>
<feature type="compositionally biased region" description="Basic and acidic residues" evidence="1">
    <location>
        <begin position="317"/>
        <end position="331"/>
    </location>
</feature>
<dbReference type="CDD" id="cd17744">
    <property type="entry name" value="BRCT_MDC1_rpt1"/>
    <property type="match status" value="1"/>
</dbReference>
<evidence type="ECO:0000313" key="4">
    <source>
        <dbReference type="Proteomes" id="UP000799302"/>
    </source>
</evidence>
<evidence type="ECO:0000259" key="2">
    <source>
        <dbReference type="PROSITE" id="PS50172"/>
    </source>
</evidence>
<protein>
    <recommendedName>
        <fullName evidence="2">BRCT domain-containing protein</fullName>
    </recommendedName>
</protein>
<proteinExistence type="predicted"/>
<feature type="compositionally biased region" description="Basic residues" evidence="1">
    <location>
        <begin position="374"/>
        <end position="385"/>
    </location>
</feature>
<feature type="domain" description="BRCT" evidence="2">
    <location>
        <begin position="448"/>
        <end position="506"/>
    </location>
</feature>
<feature type="compositionally biased region" description="Acidic residues" evidence="1">
    <location>
        <begin position="360"/>
        <end position="369"/>
    </location>
</feature>
<name>A0A6A6UEL4_9PEZI</name>
<dbReference type="EMBL" id="MU004234">
    <property type="protein sequence ID" value="KAF2669927.1"/>
    <property type="molecule type" value="Genomic_DNA"/>
</dbReference>
<feature type="compositionally biased region" description="Polar residues" evidence="1">
    <location>
        <begin position="394"/>
        <end position="414"/>
    </location>
</feature>
<dbReference type="Proteomes" id="UP000799302">
    <property type="component" value="Unassembled WGS sequence"/>
</dbReference>
<feature type="region of interest" description="Disordered" evidence="1">
    <location>
        <begin position="221"/>
        <end position="251"/>
    </location>
</feature>
<dbReference type="AlphaFoldDB" id="A0A6A6UEL4"/>